<dbReference type="AlphaFoldDB" id="A0A1G8BE78"/>
<dbReference type="RefSeq" id="WP_092502851.1">
    <property type="nucleotide sequence ID" value="NZ_LT629695.1"/>
</dbReference>
<evidence type="ECO:0000313" key="2">
    <source>
        <dbReference type="EMBL" id="SDH31537.1"/>
    </source>
</evidence>
<dbReference type="Pfam" id="PF00753">
    <property type="entry name" value="Lactamase_B"/>
    <property type="match status" value="1"/>
</dbReference>
<dbReference type="PANTHER" id="PTHR42951">
    <property type="entry name" value="METALLO-BETA-LACTAMASE DOMAIN-CONTAINING"/>
    <property type="match status" value="1"/>
</dbReference>
<evidence type="ECO:0000259" key="1">
    <source>
        <dbReference type="SMART" id="SM00849"/>
    </source>
</evidence>
<sequence>MQLAPGLHRIGDDRVAFLLVVADDGLTLVDAGLPGHRRDLRRALRALDRTEADVRGVVLTHGDQDHIGFAEALRVEHGVPVYVHEADAARTRGDEPAPSNPMPPWRLGAALGFVATMLTKGIRPRHLGEVRTVVDGDVLPLPGSPVVVGMPGHSPGSIAVLLPEHRVVAVGDALTTRHVLTGDTTPQLTPFTDDLAEADASLARLAQVDADVVVPGHGTVWRGTPRALVDAIRAAR</sequence>
<gene>
    <name evidence="2" type="ORF">SAMN04489720_0919</name>
</gene>
<organism evidence="2 3">
    <name type="scientific">Agrococcus jejuensis</name>
    <dbReference type="NCBI Taxonomy" id="399736"/>
    <lineage>
        <taxon>Bacteria</taxon>
        <taxon>Bacillati</taxon>
        <taxon>Actinomycetota</taxon>
        <taxon>Actinomycetes</taxon>
        <taxon>Micrococcales</taxon>
        <taxon>Microbacteriaceae</taxon>
        <taxon>Agrococcus</taxon>
    </lineage>
</organism>
<reference evidence="3" key="1">
    <citation type="submission" date="2016-10" db="EMBL/GenBank/DDBJ databases">
        <authorList>
            <person name="Varghese N."/>
            <person name="Submissions S."/>
        </authorList>
    </citation>
    <scope>NUCLEOTIDE SEQUENCE [LARGE SCALE GENOMIC DNA]</scope>
    <source>
        <strain evidence="3">DSM 22002</strain>
    </source>
</reference>
<evidence type="ECO:0000313" key="3">
    <source>
        <dbReference type="Proteomes" id="UP000198822"/>
    </source>
</evidence>
<dbReference type="CDD" id="cd07721">
    <property type="entry name" value="yflN-like_MBL-fold"/>
    <property type="match status" value="1"/>
</dbReference>
<protein>
    <submittedName>
        <fullName evidence="2">Glyoxylase, beta-lactamase superfamily II</fullName>
    </submittedName>
</protein>
<dbReference type="InterPro" id="IPR050855">
    <property type="entry name" value="NDM-1-like"/>
</dbReference>
<dbReference type="InterPro" id="IPR036866">
    <property type="entry name" value="RibonucZ/Hydroxyglut_hydro"/>
</dbReference>
<dbReference type="Gene3D" id="3.60.15.10">
    <property type="entry name" value="Ribonuclease Z/Hydroxyacylglutathione hydrolase-like"/>
    <property type="match status" value="1"/>
</dbReference>
<proteinExistence type="predicted"/>
<dbReference type="SMART" id="SM00849">
    <property type="entry name" value="Lactamase_B"/>
    <property type="match status" value="1"/>
</dbReference>
<dbReference type="SUPFAM" id="SSF56281">
    <property type="entry name" value="Metallo-hydrolase/oxidoreductase"/>
    <property type="match status" value="1"/>
</dbReference>
<accession>A0A1G8BE78</accession>
<dbReference type="InterPro" id="IPR001279">
    <property type="entry name" value="Metallo-B-lactamas"/>
</dbReference>
<dbReference type="EMBL" id="LT629695">
    <property type="protein sequence ID" value="SDH31537.1"/>
    <property type="molecule type" value="Genomic_DNA"/>
</dbReference>
<dbReference type="STRING" id="399736.SAMN04489720_0919"/>
<dbReference type="PANTHER" id="PTHR42951:SF14">
    <property type="entry name" value="METALLO-BETA-LACTAMASE SUPERFAMILY PROTEIN"/>
    <property type="match status" value="1"/>
</dbReference>
<name>A0A1G8BE78_9MICO</name>
<keyword evidence="3" id="KW-1185">Reference proteome</keyword>
<dbReference type="Proteomes" id="UP000198822">
    <property type="component" value="Chromosome I"/>
</dbReference>
<dbReference type="OrthoDB" id="2971563at2"/>
<feature type="domain" description="Metallo-beta-lactamase" evidence="1">
    <location>
        <begin position="13"/>
        <end position="217"/>
    </location>
</feature>